<dbReference type="GeneID" id="92367588"/>
<dbReference type="InterPro" id="IPR037185">
    <property type="entry name" value="EmrE-like"/>
</dbReference>
<evidence type="ECO:0000256" key="1">
    <source>
        <dbReference type="ARBA" id="ARBA00004141"/>
    </source>
</evidence>
<evidence type="ECO:0000313" key="8">
    <source>
        <dbReference type="Proteomes" id="UP000186804"/>
    </source>
</evidence>
<keyword evidence="2 5" id="KW-0812">Transmembrane</keyword>
<dbReference type="EMBL" id="LRBS01000002">
    <property type="protein sequence ID" value="OII78346.1"/>
    <property type="molecule type" value="Genomic_DNA"/>
</dbReference>
<evidence type="ECO:0000259" key="6">
    <source>
        <dbReference type="Pfam" id="PF03151"/>
    </source>
</evidence>
<dbReference type="VEuPathDB" id="CryptoDB:cand_034040"/>
<evidence type="ECO:0000256" key="2">
    <source>
        <dbReference type="ARBA" id="ARBA00022692"/>
    </source>
</evidence>
<dbReference type="Proteomes" id="UP000186804">
    <property type="component" value="Unassembled WGS sequence"/>
</dbReference>
<keyword evidence="3 5" id="KW-1133">Transmembrane helix</keyword>
<feature type="transmembrane region" description="Helical" evidence="5">
    <location>
        <begin position="52"/>
        <end position="76"/>
    </location>
</feature>
<dbReference type="InterPro" id="IPR050186">
    <property type="entry name" value="TPT_transporter"/>
</dbReference>
<evidence type="ECO:0000313" key="7">
    <source>
        <dbReference type="EMBL" id="OII78346.1"/>
    </source>
</evidence>
<feature type="transmembrane region" description="Helical" evidence="5">
    <location>
        <begin position="20"/>
        <end position="40"/>
    </location>
</feature>
<proteinExistence type="predicted"/>
<evidence type="ECO:0000256" key="5">
    <source>
        <dbReference type="SAM" id="Phobius"/>
    </source>
</evidence>
<organism evidence="7 8">
    <name type="scientific">Cryptosporidium andersoni</name>
    <dbReference type="NCBI Taxonomy" id="117008"/>
    <lineage>
        <taxon>Eukaryota</taxon>
        <taxon>Sar</taxon>
        <taxon>Alveolata</taxon>
        <taxon>Apicomplexa</taxon>
        <taxon>Conoidasida</taxon>
        <taxon>Coccidia</taxon>
        <taxon>Eucoccidiorida</taxon>
        <taxon>Eimeriorina</taxon>
        <taxon>Cryptosporidiidae</taxon>
        <taxon>Cryptosporidium</taxon>
    </lineage>
</organism>
<dbReference type="Pfam" id="PF03151">
    <property type="entry name" value="TPT"/>
    <property type="match status" value="1"/>
</dbReference>
<feature type="domain" description="Sugar phosphate transporter" evidence="6">
    <location>
        <begin position="29"/>
        <end position="335"/>
    </location>
</feature>
<dbReference type="OrthoDB" id="5547497at2759"/>
<keyword evidence="4 5" id="KW-0472">Membrane</keyword>
<feature type="transmembrane region" description="Helical" evidence="5">
    <location>
        <begin position="260"/>
        <end position="278"/>
    </location>
</feature>
<name>A0A1J4MVP5_9CRYT</name>
<dbReference type="RefSeq" id="XP_067070192.1">
    <property type="nucleotide sequence ID" value="XM_067213630.1"/>
</dbReference>
<dbReference type="PANTHER" id="PTHR11132">
    <property type="entry name" value="SOLUTE CARRIER FAMILY 35"/>
    <property type="match status" value="1"/>
</dbReference>
<accession>A0A1J4MVP5</accession>
<evidence type="ECO:0000256" key="3">
    <source>
        <dbReference type="ARBA" id="ARBA00022989"/>
    </source>
</evidence>
<gene>
    <name evidence="7" type="ORF">cand_034040</name>
</gene>
<sequence>MVVDNKTPNDISFMGLPKFATASIAIILYMSCSIGCVYLNKWILTYVGQCNGFIPLVQQAIGVIVMRVCIFTVNFFGHNDSNKNNGKNKQNKVDIQESSSYFVRIYNRYYYIFPAAFCFSATTILNNACLSLAKLSTYSVAKSTTLIWSVLFQYVMLRIKLPLSTILACFMIITGVTVGSLDPTTLAPLAVFAGCSSSIFQALYNTCIARALPYTENDTSEVLVRNQELASIMLIIYLLISGEIVFLFRYSPCFDIYSALFLKSWLIFILTTICAAGVNKFTFMVIGLTEPSTFSVIGFTKAALQTTGGWLIYSDPYTTKSILSVTLTLSGSLIYGLTRSSSKKNEKEDIEQIRRLTKCSVASIGDIESTPYLEESIDKDSDKCEKQKLIVNKI</sequence>
<keyword evidence="8" id="KW-1185">Reference proteome</keyword>
<reference evidence="7 8" key="1">
    <citation type="submission" date="2016-10" db="EMBL/GenBank/DDBJ databases">
        <title>Reductive evolution of mitochondrial metabolism and differential evolution of invasion-related proteins in Cryptosporidium.</title>
        <authorList>
            <person name="Liu S."/>
            <person name="Roellig D.M."/>
            <person name="Guo Y."/>
            <person name="Li N."/>
            <person name="Frace M.A."/>
            <person name="Tang K."/>
            <person name="Zhang L."/>
            <person name="Feng Y."/>
            <person name="Xiao L."/>
        </authorList>
    </citation>
    <scope>NUCLEOTIDE SEQUENCE [LARGE SCALE GENOMIC DNA]</scope>
    <source>
        <strain evidence="7">30847</strain>
    </source>
</reference>
<feature type="transmembrane region" description="Helical" evidence="5">
    <location>
        <begin position="229"/>
        <end position="248"/>
    </location>
</feature>
<evidence type="ECO:0000256" key="4">
    <source>
        <dbReference type="ARBA" id="ARBA00023136"/>
    </source>
</evidence>
<feature type="transmembrane region" description="Helical" evidence="5">
    <location>
        <begin position="109"/>
        <end position="133"/>
    </location>
</feature>
<dbReference type="SUPFAM" id="SSF103481">
    <property type="entry name" value="Multidrug resistance efflux transporter EmrE"/>
    <property type="match status" value="2"/>
</dbReference>
<dbReference type="AlphaFoldDB" id="A0A1J4MVP5"/>
<feature type="transmembrane region" description="Helical" evidence="5">
    <location>
        <begin position="161"/>
        <end position="181"/>
    </location>
</feature>
<dbReference type="InterPro" id="IPR004853">
    <property type="entry name" value="Sugar_P_trans_dom"/>
</dbReference>
<comment type="caution">
    <text evidence="7">The sequence shown here is derived from an EMBL/GenBank/DDBJ whole genome shotgun (WGS) entry which is preliminary data.</text>
</comment>
<protein>
    <recommendedName>
        <fullName evidence="6">Sugar phosphate transporter domain-containing protein</fullName>
    </recommendedName>
</protein>
<dbReference type="GO" id="GO:0016020">
    <property type="term" value="C:membrane"/>
    <property type="evidence" value="ECO:0007669"/>
    <property type="project" value="UniProtKB-SubCell"/>
</dbReference>
<comment type="subcellular location">
    <subcellularLocation>
        <location evidence="1">Membrane</location>
        <topology evidence="1">Multi-pass membrane protein</topology>
    </subcellularLocation>
</comment>